<dbReference type="PANTHER" id="PTHR22957:SF27">
    <property type="entry name" value="TBC1 DOMAIN FAMILY MEMBER 13"/>
    <property type="match status" value="1"/>
</dbReference>
<dbReference type="PANTHER" id="PTHR22957">
    <property type="entry name" value="TBC1 DOMAIN FAMILY MEMBER GTPASE-ACTIVATING PROTEIN"/>
    <property type="match status" value="1"/>
</dbReference>
<dbReference type="GO" id="GO:0005096">
    <property type="term" value="F:GTPase activator activity"/>
    <property type="evidence" value="ECO:0007669"/>
    <property type="project" value="TreeGrafter"/>
</dbReference>
<dbReference type="AlphaFoldDB" id="A0A813DUF4"/>
<accession>A0A813DUF4</accession>
<dbReference type="EMBL" id="CAJNNV010003461">
    <property type="protein sequence ID" value="CAE8589052.1"/>
    <property type="molecule type" value="Genomic_DNA"/>
</dbReference>
<dbReference type="Gene3D" id="1.10.8.270">
    <property type="entry name" value="putative rabgap domain of human tbc1 domain family member 14 like domains"/>
    <property type="match status" value="1"/>
</dbReference>
<evidence type="ECO:0000256" key="1">
    <source>
        <dbReference type="SAM" id="MobiDB-lite"/>
    </source>
</evidence>
<evidence type="ECO:0000256" key="2">
    <source>
        <dbReference type="SAM" id="SignalP"/>
    </source>
</evidence>
<dbReference type="PROSITE" id="PS50086">
    <property type="entry name" value="TBC_RABGAP"/>
    <property type="match status" value="1"/>
</dbReference>
<dbReference type="OMA" id="MYNSANC"/>
<proteinExistence type="predicted"/>
<feature type="chain" id="PRO_5032457352" description="Rab-GAP TBC domain-containing protein" evidence="2">
    <location>
        <begin position="23"/>
        <end position="461"/>
    </location>
</feature>
<dbReference type="Gene3D" id="1.10.472.80">
    <property type="entry name" value="Ypt/Rab-GAP domain of gyp1p, domain 3"/>
    <property type="match status" value="1"/>
</dbReference>
<dbReference type="GO" id="GO:0006886">
    <property type="term" value="P:intracellular protein transport"/>
    <property type="evidence" value="ECO:0007669"/>
    <property type="project" value="TreeGrafter"/>
</dbReference>
<dbReference type="InterPro" id="IPR035969">
    <property type="entry name" value="Rab-GAP_TBC_sf"/>
</dbReference>
<feature type="signal peptide" evidence="2">
    <location>
        <begin position="1"/>
        <end position="22"/>
    </location>
</feature>
<feature type="region of interest" description="Disordered" evidence="1">
    <location>
        <begin position="180"/>
        <end position="212"/>
    </location>
</feature>
<keyword evidence="5" id="KW-1185">Reference proteome</keyword>
<organism evidence="4 5">
    <name type="scientific">Polarella glacialis</name>
    <name type="common">Dinoflagellate</name>
    <dbReference type="NCBI Taxonomy" id="89957"/>
    <lineage>
        <taxon>Eukaryota</taxon>
        <taxon>Sar</taxon>
        <taxon>Alveolata</taxon>
        <taxon>Dinophyceae</taxon>
        <taxon>Suessiales</taxon>
        <taxon>Suessiaceae</taxon>
        <taxon>Polarella</taxon>
    </lineage>
</organism>
<name>A0A813DUF4_POLGL</name>
<evidence type="ECO:0000313" key="4">
    <source>
        <dbReference type="EMBL" id="CAE8589052.1"/>
    </source>
</evidence>
<feature type="domain" description="Rab-GAP TBC" evidence="3">
    <location>
        <begin position="56"/>
        <end position="357"/>
    </location>
</feature>
<dbReference type="OrthoDB" id="10263206at2759"/>
<dbReference type="SUPFAM" id="SSF47923">
    <property type="entry name" value="Ypt/Rab-GAP domain of gyp1p"/>
    <property type="match status" value="2"/>
</dbReference>
<dbReference type="SMART" id="SM00164">
    <property type="entry name" value="TBC"/>
    <property type="match status" value="1"/>
</dbReference>
<dbReference type="InterPro" id="IPR000195">
    <property type="entry name" value="Rab-GAP-TBC_dom"/>
</dbReference>
<keyword evidence="2" id="KW-0732">Signal</keyword>
<sequence length="461" mass="51171">MAIHVTGSFFPLLLSFFLSAAGRTEVSPRITDADSPKVLEIDLNVVRPLCAEGVPDEVPALRAALWKLLLGYLPCDAFRWDSALEVGRAAHAEFLQELIAELTVTSEGAEGSRRRARSYSHEESDSSDPMAEAAASEGLEEVLDQIRKDTFRTRPELDFFCRGLAPSSASTNVASGESSCWWQGGRKEEGPRRNGVQPSEPEMAVTSRDPDEVDVVNPKSHYDCLARVLLLYAKLNPGVRYVQGMNELCAPLYFLFAQDPLNYEYAEADTFFCFSHLMSDMRDAFVKTLDHTEGGMMGRIDKFSDLLREKDAEVWQHLESIKVCPVYYTVRWLTLMLAQELDMPDVLRLWDALLSDRARPHPLLRYMCVAMVICVREVLLAGDFTDCMRLLQHYPPVPVDDILQVAFRLRALDLTQVGFSSSDLEAAAGGAGEAAAFAAAAAVAAANAASSRTAGSWWQWR</sequence>
<comment type="caution">
    <text evidence="4">The sequence shown here is derived from an EMBL/GenBank/DDBJ whole genome shotgun (WGS) entry which is preliminary data.</text>
</comment>
<reference evidence="4" key="1">
    <citation type="submission" date="2021-02" db="EMBL/GenBank/DDBJ databases">
        <authorList>
            <person name="Dougan E. K."/>
            <person name="Rhodes N."/>
            <person name="Thang M."/>
            <person name="Chan C."/>
        </authorList>
    </citation>
    <scope>NUCLEOTIDE SEQUENCE</scope>
</reference>
<protein>
    <recommendedName>
        <fullName evidence="3">Rab-GAP TBC domain-containing protein</fullName>
    </recommendedName>
</protein>
<dbReference type="Pfam" id="PF00566">
    <property type="entry name" value="RabGAP-TBC"/>
    <property type="match status" value="1"/>
</dbReference>
<evidence type="ECO:0000259" key="3">
    <source>
        <dbReference type="PROSITE" id="PS50086"/>
    </source>
</evidence>
<dbReference type="Proteomes" id="UP000654075">
    <property type="component" value="Unassembled WGS sequence"/>
</dbReference>
<feature type="region of interest" description="Disordered" evidence="1">
    <location>
        <begin position="110"/>
        <end position="137"/>
    </location>
</feature>
<evidence type="ECO:0000313" key="5">
    <source>
        <dbReference type="Proteomes" id="UP000654075"/>
    </source>
</evidence>
<gene>
    <name evidence="4" type="ORF">PGLA1383_LOCUS7832</name>
</gene>